<comment type="similarity">
    <text evidence="1">Belongs to the carotenoid oxygenase family.</text>
</comment>
<evidence type="ECO:0000256" key="4">
    <source>
        <dbReference type="ARBA" id="ARBA00023004"/>
    </source>
</evidence>
<gene>
    <name evidence="7" type="ORF">GOCE00092_LOCUS27777</name>
</gene>
<reference evidence="7" key="1">
    <citation type="submission" date="2021-01" db="EMBL/GenBank/DDBJ databases">
        <authorList>
            <person name="Corre E."/>
            <person name="Pelletier E."/>
            <person name="Niang G."/>
            <person name="Scheremetjew M."/>
            <person name="Finn R."/>
            <person name="Kale V."/>
            <person name="Holt S."/>
            <person name="Cochrane G."/>
            <person name="Meng A."/>
            <person name="Brown T."/>
            <person name="Cohen L."/>
        </authorList>
    </citation>
    <scope>NUCLEOTIDE SEQUENCE</scope>
    <source>
        <strain evidence="7">CCMP 410</strain>
    </source>
</reference>
<keyword evidence="3" id="KW-0560">Oxidoreductase</keyword>
<feature type="chain" id="PRO_5031560078" description="Carotenoid oxygenase" evidence="6">
    <location>
        <begin position="16"/>
        <end position="609"/>
    </location>
</feature>
<dbReference type="GO" id="GO:0010436">
    <property type="term" value="F:carotenoid dioxygenase activity"/>
    <property type="evidence" value="ECO:0007669"/>
    <property type="project" value="TreeGrafter"/>
</dbReference>
<dbReference type="PANTHER" id="PTHR10543:SF89">
    <property type="entry name" value="CAROTENOID 9,10(9',10')-CLEAVAGE DIOXYGENASE 1"/>
    <property type="match status" value="1"/>
</dbReference>
<dbReference type="GO" id="GO:0046872">
    <property type="term" value="F:metal ion binding"/>
    <property type="evidence" value="ECO:0007669"/>
    <property type="project" value="UniProtKB-KW"/>
</dbReference>
<dbReference type="PANTHER" id="PTHR10543">
    <property type="entry name" value="BETA-CAROTENE DIOXYGENASE"/>
    <property type="match status" value="1"/>
</dbReference>
<evidence type="ECO:0000256" key="2">
    <source>
        <dbReference type="ARBA" id="ARBA00022723"/>
    </source>
</evidence>
<accession>A0A7S1VX12</accession>
<evidence type="ECO:0000256" key="3">
    <source>
        <dbReference type="ARBA" id="ARBA00023002"/>
    </source>
</evidence>
<dbReference type="GO" id="GO:0016121">
    <property type="term" value="P:carotene catabolic process"/>
    <property type="evidence" value="ECO:0007669"/>
    <property type="project" value="TreeGrafter"/>
</dbReference>
<feature type="binding site" evidence="5">
    <location>
        <position position="554"/>
    </location>
    <ligand>
        <name>Fe cation</name>
        <dbReference type="ChEBI" id="CHEBI:24875"/>
        <note>catalytic</note>
    </ligand>
</feature>
<sequence>MRILWVYLLLVGVDGFTLTGVPSRLSSTQLRSVAEPTSPSSSSTGTVAPDMEAYAAGYKTVFEELSFKECKPTVGKLPQDLSGTYFRCGPAMFSAGSIVPPKKSIIQPKTPPVKDGVDAKRMVTHPFEGDGGMLGVTLNGVNNTVVSRFRFIRSEAFTVERKKGKRIYERMDSTRDLGACRGNDLITPFFRYHLQKPKNTGNTRPAYWGKRLLTLWDNALPYKMDDLALSTEGLTMLGGELKLNSPFSGKVVIDPLKDRLLGVVNEQGAQNSELTLQEYNAKFKLVDSVTTKLPGFAIFSDFAATENYWVFVQAPVEVNGMQFMFAKEPAKVLQLQNQASTLHMIARDGSSKQSVSVTIPFDGAQDADLQFVNAFEEDGKVVFDAIRLDDKNLNGKMASWPWASSLKDFTRQTCKRSLVRYTVGASGSISKDVLSDSQCYFATTNPAVATQKHKFVYAAIGSMGAEVAPPQGILRLDTESKETVTWIPEAHEFCGEPTFVRSKDSDKDEDGYVLTALFNGKTEETELLVLAAGSIANGPITRIPLGIGVPHGLHGCFSEDAIYSADEIDRRAKLADKMESRGNMWNEVRSDFSGLGLRLDDLEEYGFDF</sequence>
<evidence type="ECO:0000256" key="1">
    <source>
        <dbReference type="ARBA" id="ARBA00006787"/>
    </source>
</evidence>
<evidence type="ECO:0000313" key="7">
    <source>
        <dbReference type="EMBL" id="CAD9312039.1"/>
    </source>
</evidence>
<dbReference type="Pfam" id="PF03055">
    <property type="entry name" value="RPE65"/>
    <property type="match status" value="1"/>
</dbReference>
<evidence type="ECO:0008006" key="8">
    <source>
        <dbReference type="Google" id="ProtNLM"/>
    </source>
</evidence>
<organism evidence="7">
    <name type="scientific">Grammatophora oceanica</name>
    <dbReference type="NCBI Taxonomy" id="210454"/>
    <lineage>
        <taxon>Eukaryota</taxon>
        <taxon>Sar</taxon>
        <taxon>Stramenopiles</taxon>
        <taxon>Ochrophyta</taxon>
        <taxon>Bacillariophyta</taxon>
        <taxon>Fragilariophyceae</taxon>
        <taxon>Fragilariophycidae</taxon>
        <taxon>Rhabdonematales</taxon>
        <taxon>Grammatophoraceae</taxon>
        <taxon>Grammatophora</taxon>
    </lineage>
</organism>
<keyword evidence="4 5" id="KW-0408">Iron</keyword>
<keyword evidence="6" id="KW-0732">Signal</keyword>
<dbReference type="InterPro" id="IPR004294">
    <property type="entry name" value="Carotenoid_Oase"/>
</dbReference>
<protein>
    <recommendedName>
        <fullName evidence="8">Carotenoid oxygenase</fullName>
    </recommendedName>
</protein>
<feature type="signal peptide" evidence="6">
    <location>
        <begin position="1"/>
        <end position="15"/>
    </location>
</feature>
<evidence type="ECO:0000256" key="5">
    <source>
        <dbReference type="PIRSR" id="PIRSR604294-1"/>
    </source>
</evidence>
<dbReference type="AlphaFoldDB" id="A0A7S1VX12"/>
<evidence type="ECO:0000256" key="6">
    <source>
        <dbReference type="SAM" id="SignalP"/>
    </source>
</evidence>
<proteinExistence type="inferred from homology"/>
<comment type="cofactor">
    <cofactor evidence="5">
        <name>Fe(2+)</name>
        <dbReference type="ChEBI" id="CHEBI:29033"/>
    </cofactor>
    <text evidence="5">Binds 1 Fe(2+) ion per subunit.</text>
</comment>
<dbReference type="EMBL" id="HBGK01052772">
    <property type="protein sequence ID" value="CAD9312039.1"/>
    <property type="molecule type" value="Transcribed_RNA"/>
</dbReference>
<name>A0A7S1VX12_9STRA</name>
<keyword evidence="2 5" id="KW-0479">Metal-binding</keyword>